<proteinExistence type="predicted"/>
<protein>
    <submittedName>
        <fullName evidence="1">Uncharacterized protein</fullName>
    </submittedName>
</protein>
<sequence>MLRLNFGLYGGGLGSRSISGTFRCSCRNGTFRRLLGAACGDQCKLPPRRFPKLPMKYVASFPNRSLLRHLREGAQLQRNLLDFVLHGSQMLAAGGMKGTESYPP</sequence>
<evidence type="ECO:0000313" key="1">
    <source>
        <dbReference type="EMBL" id="JAE24203.1"/>
    </source>
</evidence>
<name>A0A0A9GUD8_ARUDO</name>
<accession>A0A0A9GUD8</accession>
<organism evidence="1">
    <name type="scientific">Arundo donax</name>
    <name type="common">Giant reed</name>
    <name type="synonym">Donax arundinaceus</name>
    <dbReference type="NCBI Taxonomy" id="35708"/>
    <lineage>
        <taxon>Eukaryota</taxon>
        <taxon>Viridiplantae</taxon>
        <taxon>Streptophyta</taxon>
        <taxon>Embryophyta</taxon>
        <taxon>Tracheophyta</taxon>
        <taxon>Spermatophyta</taxon>
        <taxon>Magnoliopsida</taxon>
        <taxon>Liliopsida</taxon>
        <taxon>Poales</taxon>
        <taxon>Poaceae</taxon>
        <taxon>PACMAD clade</taxon>
        <taxon>Arundinoideae</taxon>
        <taxon>Arundineae</taxon>
        <taxon>Arundo</taxon>
    </lineage>
</organism>
<reference evidence="1" key="1">
    <citation type="submission" date="2014-09" db="EMBL/GenBank/DDBJ databases">
        <authorList>
            <person name="Magalhaes I.L.F."/>
            <person name="Oliveira U."/>
            <person name="Santos F.R."/>
            <person name="Vidigal T.H.D.A."/>
            <person name="Brescovit A.D."/>
            <person name="Santos A.J."/>
        </authorList>
    </citation>
    <scope>NUCLEOTIDE SEQUENCE</scope>
    <source>
        <tissue evidence="1">Shoot tissue taken approximately 20 cm above the soil surface</tissue>
    </source>
</reference>
<reference evidence="1" key="2">
    <citation type="journal article" date="2015" name="Data Brief">
        <title>Shoot transcriptome of the giant reed, Arundo donax.</title>
        <authorList>
            <person name="Barrero R.A."/>
            <person name="Guerrero F.D."/>
            <person name="Moolhuijzen P."/>
            <person name="Goolsby J.A."/>
            <person name="Tidwell J."/>
            <person name="Bellgard S.E."/>
            <person name="Bellgard M.I."/>
        </authorList>
    </citation>
    <scope>NUCLEOTIDE SEQUENCE</scope>
    <source>
        <tissue evidence="1">Shoot tissue taken approximately 20 cm above the soil surface</tissue>
    </source>
</reference>
<dbReference type="AlphaFoldDB" id="A0A0A9GUD8"/>
<dbReference type="EMBL" id="GBRH01173693">
    <property type="protein sequence ID" value="JAE24203.1"/>
    <property type="molecule type" value="Transcribed_RNA"/>
</dbReference>